<proteinExistence type="predicted"/>
<dbReference type="Proteomes" id="UP000094578">
    <property type="component" value="Unassembled WGS sequence"/>
</dbReference>
<dbReference type="EMBL" id="MDER01000039">
    <property type="protein sequence ID" value="ODP28236.1"/>
    <property type="molecule type" value="Genomic_DNA"/>
</dbReference>
<evidence type="ECO:0000313" key="1">
    <source>
        <dbReference type="EMBL" id="ODP28236.1"/>
    </source>
</evidence>
<reference evidence="1 2" key="1">
    <citation type="submission" date="2016-08" db="EMBL/GenBank/DDBJ databases">
        <title>Genome sequencing of Paenibacillus sp. TI45-13ar, isolated from Korean traditional nuruk.</title>
        <authorList>
            <person name="Kim S.-J."/>
        </authorList>
    </citation>
    <scope>NUCLEOTIDE SEQUENCE [LARGE SCALE GENOMIC DNA]</scope>
    <source>
        <strain evidence="1 2">TI45-13ar</strain>
    </source>
</reference>
<accession>A0A1E3L3A8</accession>
<comment type="caution">
    <text evidence="1">The sequence shown here is derived from an EMBL/GenBank/DDBJ whole genome shotgun (WGS) entry which is preliminary data.</text>
</comment>
<evidence type="ECO:0000313" key="2">
    <source>
        <dbReference type="Proteomes" id="UP000094578"/>
    </source>
</evidence>
<protein>
    <submittedName>
        <fullName evidence="1">Uncharacterized protein</fullName>
    </submittedName>
</protein>
<dbReference type="AlphaFoldDB" id="A0A1E3L3A8"/>
<dbReference type="RefSeq" id="WP_069327654.1">
    <property type="nucleotide sequence ID" value="NZ_MDER01000039.1"/>
</dbReference>
<gene>
    <name evidence="1" type="ORF">PTI45_02226</name>
</gene>
<dbReference type="STRING" id="1886670.PTI45_02226"/>
<organism evidence="1 2">
    <name type="scientific">Paenibacillus nuruki</name>
    <dbReference type="NCBI Taxonomy" id="1886670"/>
    <lineage>
        <taxon>Bacteria</taxon>
        <taxon>Bacillati</taxon>
        <taxon>Bacillota</taxon>
        <taxon>Bacilli</taxon>
        <taxon>Bacillales</taxon>
        <taxon>Paenibacillaceae</taxon>
        <taxon>Paenibacillus</taxon>
    </lineage>
</organism>
<name>A0A1E3L3A8_9BACL</name>
<keyword evidence="2" id="KW-1185">Reference proteome</keyword>
<sequence length="109" mass="12845">MNKNILLELSKNLNIEYEIGIWSETTDFLERQDNIVDFSVDYEQGHFNIVIELKEFDLPGAKSIFASLVQFIEYKSTFYVREDKKDSCVYHLLSSMDNKKAFLCYIVIK</sequence>